<name>A0A3N4IA96_ASCIM</name>
<reference evidence="2 3" key="1">
    <citation type="journal article" date="2018" name="Nat. Ecol. Evol.">
        <title>Pezizomycetes genomes reveal the molecular basis of ectomycorrhizal truffle lifestyle.</title>
        <authorList>
            <person name="Murat C."/>
            <person name="Payen T."/>
            <person name="Noel B."/>
            <person name="Kuo A."/>
            <person name="Morin E."/>
            <person name="Chen J."/>
            <person name="Kohler A."/>
            <person name="Krizsan K."/>
            <person name="Balestrini R."/>
            <person name="Da Silva C."/>
            <person name="Montanini B."/>
            <person name="Hainaut M."/>
            <person name="Levati E."/>
            <person name="Barry K.W."/>
            <person name="Belfiori B."/>
            <person name="Cichocki N."/>
            <person name="Clum A."/>
            <person name="Dockter R.B."/>
            <person name="Fauchery L."/>
            <person name="Guy J."/>
            <person name="Iotti M."/>
            <person name="Le Tacon F."/>
            <person name="Lindquist E.A."/>
            <person name="Lipzen A."/>
            <person name="Malagnac F."/>
            <person name="Mello A."/>
            <person name="Molinier V."/>
            <person name="Miyauchi S."/>
            <person name="Poulain J."/>
            <person name="Riccioni C."/>
            <person name="Rubini A."/>
            <person name="Sitrit Y."/>
            <person name="Splivallo R."/>
            <person name="Traeger S."/>
            <person name="Wang M."/>
            <person name="Zifcakova L."/>
            <person name="Wipf D."/>
            <person name="Zambonelli A."/>
            <person name="Paolocci F."/>
            <person name="Nowrousian M."/>
            <person name="Ottonello S."/>
            <person name="Baldrian P."/>
            <person name="Spatafora J.W."/>
            <person name="Henrissat B."/>
            <person name="Nagy L.G."/>
            <person name="Aury J.M."/>
            <person name="Wincker P."/>
            <person name="Grigoriev I.V."/>
            <person name="Bonfante P."/>
            <person name="Martin F.M."/>
        </authorList>
    </citation>
    <scope>NUCLEOTIDE SEQUENCE [LARGE SCALE GENOMIC DNA]</scope>
    <source>
        <strain evidence="2 3">RN42</strain>
    </source>
</reference>
<gene>
    <name evidence="2" type="ORF">BJ508DRAFT_416410</name>
</gene>
<keyword evidence="3" id="KW-1185">Reference proteome</keyword>
<evidence type="ECO:0000313" key="2">
    <source>
        <dbReference type="EMBL" id="RPA78674.1"/>
    </source>
</evidence>
<feature type="compositionally biased region" description="Acidic residues" evidence="1">
    <location>
        <begin position="11"/>
        <end position="35"/>
    </location>
</feature>
<feature type="region of interest" description="Disordered" evidence="1">
    <location>
        <begin position="1"/>
        <end position="61"/>
    </location>
</feature>
<sequence>MMDDDTHMEDAECISLEDDDVPGEGFEEASVDESDGTSSTPEAGESVSTSAEKQTLPSKEASNLHTIKELRQWKCLGPDPDLYVQHYGWTFMDDEEGPDLVDARMLYYLWDILKLVYPVDDRKLPSGFYAAHEAYLRIVLGCLIPKWKELLLLQLPDPDTEGLVDEVRPRYYEFDYNELAGLLFDLLGLGIYTDCMAILYNRRRAGLLRGEQADIVAGLLWSFVYDYRTLATDFDMIPGKHDPLSDLNAFMLLMVYVADSQNDTLNRYMDIRSERIELLIMKYLKEEEVCWDVVDGIALQTALKFGIPYGYDEDGRVVYRIAKEFLEENRVVADDDSKG</sequence>
<dbReference type="AlphaFoldDB" id="A0A3N4IA96"/>
<feature type="compositionally biased region" description="Polar residues" evidence="1">
    <location>
        <begin position="36"/>
        <end position="61"/>
    </location>
</feature>
<proteinExistence type="predicted"/>
<dbReference type="Proteomes" id="UP000275078">
    <property type="component" value="Unassembled WGS sequence"/>
</dbReference>
<feature type="compositionally biased region" description="Basic and acidic residues" evidence="1">
    <location>
        <begin position="1"/>
        <end position="10"/>
    </location>
</feature>
<evidence type="ECO:0000256" key="1">
    <source>
        <dbReference type="SAM" id="MobiDB-lite"/>
    </source>
</evidence>
<evidence type="ECO:0000313" key="3">
    <source>
        <dbReference type="Proteomes" id="UP000275078"/>
    </source>
</evidence>
<accession>A0A3N4IA96</accession>
<dbReference type="EMBL" id="ML119708">
    <property type="protein sequence ID" value="RPA78674.1"/>
    <property type="molecule type" value="Genomic_DNA"/>
</dbReference>
<protein>
    <submittedName>
        <fullName evidence="2">Uncharacterized protein</fullName>
    </submittedName>
</protein>
<organism evidence="2 3">
    <name type="scientific">Ascobolus immersus RN42</name>
    <dbReference type="NCBI Taxonomy" id="1160509"/>
    <lineage>
        <taxon>Eukaryota</taxon>
        <taxon>Fungi</taxon>
        <taxon>Dikarya</taxon>
        <taxon>Ascomycota</taxon>
        <taxon>Pezizomycotina</taxon>
        <taxon>Pezizomycetes</taxon>
        <taxon>Pezizales</taxon>
        <taxon>Ascobolaceae</taxon>
        <taxon>Ascobolus</taxon>
    </lineage>
</organism>